<dbReference type="InterPro" id="IPR050650">
    <property type="entry name" value="Type-II_Cytokine-TF_Rcpt"/>
</dbReference>
<feature type="region of interest" description="Disordered" evidence="1">
    <location>
        <begin position="314"/>
        <end position="346"/>
    </location>
</feature>
<keyword evidence="2" id="KW-1133">Transmembrane helix</keyword>
<sequence length="384" mass="42762">MNVISGFVLVVLSFLEIVFEVSAILPSPHNLTLQTLNTQYILRWEWEQQTLANQNITFTAQFLPAYKIRRKKQDWKLVCNTTLDTHCDFTNSQLHYQGIYLLRVRADCGGESSEWVQKEFCPHEDANLGPPSKVEVFPGNGLLRLWISDPLTSNNKSMREKLLPSLYFLIQYWRQSQTVVEDIRVLETSQNDVTLVNLQSRTTYCVTVRSHIDFYNKTSQFSPVLCMKTTGQIPVWLVILVVLPVLVVLSISLYRSFPLIKSTFFPSAQLPDSMCPCDSYGPDWSRLLAPETQVEVFCKVEVCPKAIPPEVQTLPAPPDCPGHSHQGSRDSGMYSTEGGTGQLGVASGQMGVATGQVKLAERGLDSGIGRISSAPSGDSLNGTP</sequence>
<keyword evidence="6" id="KW-1185">Reference proteome</keyword>
<dbReference type="InterPro" id="IPR003961">
    <property type="entry name" value="FN3_dom"/>
</dbReference>
<dbReference type="EMBL" id="JAINUF010000009">
    <property type="protein sequence ID" value="KAJ8350892.1"/>
    <property type="molecule type" value="Genomic_DNA"/>
</dbReference>
<dbReference type="OrthoDB" id="9944680at2759"/>
<evidence type="ECO:0000256" key="1">
    <source>
        <dbReference type="SAM" id="MobiDB-lite"/>
    </source>
</evidence>
<keyword evidence="2" id="KW-0472">Membrane</keyword>
<feature type="domain" description="Fibronectin type-III" evidence="4">
    <location>
        <begin position="130"/>
        <end position="233"/>
    </location>
</feature>
<proteinExistence type="predicted"/>
<dbReference type="Gene3D" id="2.60.40.10">
    <property type="entry name" value="Immunoglobulins"/>
    <property type="match status" value="2"/>
</dbReference>
<dbReference type="InterPro" id="IPR015373">
    <property type="entry name" value="Interferon/interleukin_rcp_dom"/>
</dbReference>
<dbReference type="Proteomes" id="UP001152622">
    <property type="component" value="Chromosome 9"/>
</dbReference>
<evidence type="ECO:0000259" key="4">
    <source>
        <dbReference type="PROSITE" id="PS50853"/>
    </source>
</evidence>
<feature type="signal peptide" evidence="3">
    <location>
        <begin position="1"/>
        <end position="23"/>
    </location>
</feature>
<evidence type="ECO:0000313" key="6">
    <source>
        <dbReference type="Proteomes" id="UP001152622"/>
    </source>
</evidence>
<organism evidence="5 6">
    <name type="scientific">Synaphobranchus kaupii</name>
    <name type="common">Kaup's arrowtooth eel</name>
    <dbReference type="NCBI Taxonomy" id="118154"/>
    <lineage>
        <taxon>Eukaryota</taxon>
        <taxon>Metazoa</taxon>
        <taxon>Chordata</taxon>
        <taxon>Craniata</taxon>
        <taxon>Vertebrata</taxon>
        <taxon>Euteleostomi</taxon>
        <taxon>Actinopterygii</taxon>
        <taxon>Neopterygii</taxon>
        <taxon>Teleostei</taxon>
        <taxon>Anguilliformes</taxon>
        <taxon>Synaphobranchidae</taxon>
        <taxon>Synaphobranchus</taxon>
    </lineage>
</organism>
<dbReference type="SUPFAM" id="SSF49265">
    <property type="entry name" value="Fibronectin type III"/>
    <property type="match status" value="2"/>
</dbReference>
<gene>
    <name evidence="5" type="ORF">SKAU_G00260220</name>
</gene>
<dbReference type="InterPro" id="IPR013783">
    <property type="entry name" value="Ig-like_fold"/>
</dbReference>
<protein>
    <recommendedName>
        <fullName evidence="4">Fibronectin type-III domain-containing protein</fullName>
    </recommendedName>
</protein>
<dbReference type="PANTHER" id="PTHR20859:SF85">
    <property type="entry name" value="INTERFERON ALPHA_BETA RECEPTOR 1 ISOFORM X1"/>
    <property type="match status" value="1"/>
</dbReference>
<feature type="transmembrane region" description="Helical" evidence="2">
    <location>
        <begin position="233"/>
        <end position="254"/>
    </location>
</feature>
<dbReference type="AlphaFoldDB" id="A0A9Q1F4J0"/>
<reference evidence="5" key="1">
    <citation type="journal article" date="2023" name="Science">
        <title>Genome structures resolve the early diversification of teleost fishes.</title>
        <authorList>
            <person name="Parey E."/>
            <person name="Louis A."/>
            <person name="Montfort J."/>
            <person name="Bouchez O."/>
            <person name="Roques C."/>
            <person name="Iampietro C."/>
            <person name="Lluch J."/>
            <person name="Castinel A."/>
            <person name="Donnadieu C."/>
            <person name="Desvignes T."/>
            <person name="Floi Bucao C."/>
            <person name="Jouanno E."/>
            <person name="Wen M."/>
            <person name="Mejri S."/>
            <person name="Dirks R."/>
            <person name="Jansen H."/>
            <person name="Henkel C."/>
            <person name="Chen W.J."/>
            <person name="Zahm M."/>
            <person name="Cabau C."/>
            <person name="Klopp C."/>
            <person name="Thompson A.W."/>
            <person name="Robinson-Rechavi M."/>
            <person name="Braasch I."/>
            <person name="Lecointre G."/>
            <person name="Bobe J."/>
            <person name="Postlethwait J.H."/>
            <person name="Berthelot C."/>
            <person name="Roest Crollius H."/>
            <person name="Guiguen Y."/>
        </authorList>
    </citation>
    <scope>NUCLEOTIDE SEQUENCE</scope>
    <source>
        <strain evidence="5">WJC10195</strain>
    </source>
</reference>
<dbReference type="Pfam" id="PF09294">
    <property type="entry name" value="Interfer-bind"/>
    <property type="match status" value="1"/>
</dbReference>
<evidence type="ECO:0000313" key="5">
    <source>
        <dbReference type="EMBL" id="KAJ8350892.1"/>
    </source>
</evidence>
<keyword evidence="2" id="KW-0812">Transmembrane</keyword>
<dbReference type="CDD" id="cd00063">
    <property type="entry name" value="FN3"/>
    <property type="match status" value="1"/>
</dbReference>
<comment type="caution">
    <text evidence="5">The sequence shown here is derived from an EMBL/GenBank/DDBJ whole genome shotgun (WGS) entry which is preliminary data.</text>
</comment>
<dbReference type="GO" id="GO:0004904">
    <property type="term" value="F:interferon receptor activity"/>
    <property type="evidence" value="ECO:0007669"/>
    <property type="project" value="TreeGrafter"/>
</dbReference>
<dbReference type="InterPro" id="IPR036116">
    <property type="entry name" value="FN3_sf"/>
</dbReference>
<feature type="chain" id="PRO_5040341387" description="Fibronectin type-III domain-containing protein" evidence="3">
    <location>
        <begin position="24"/>
        <end position="384"/>
    </location>
</feature>
<evidence type="ECO:0000256" key="2">
    <source>
        <dbReference type="SAM" id="Phobius"/>
    </source>
</evidence>
<name>A0A9Q1F4J0_SYNKA</name>
<accession>A0A9Q1F4J0</accession>
<dbReference type="Pfam" id="PF01108">
    <property type="entry name" value="Tissue_fac"/>
    <property type="match status" value="1"/>
</dbReference>
<evidence type="ECO:0000256" key="3">
    <source>
        <dbReference type="SAM" id="SignalP"/>
    </source>
</evidence>
<dbReference type="PROSITE" id="PS50853">
    <property type="entry name" value="FN3"/>
    <property type="match status" value="1"/>
</dbReference>
<keyword evidence="3" id="KW-0732">Signal</keyword>
<dbReference type="GO" id="GO:0005886">
    <property type="term" value="C:plasma membrane"/>
    <property type="evidence" value="ECO:0007669"/>
    <property type="project" value="TreeGrafter"/>
</dbReference>
<dbReference type="PANTHER" id="PTHR20859">
    <property type="entry name" value="INTERFERON/INTERLEUKIN RECEPTOR"/>
    <property type="match status" value="1"/>
</dbReference>